<reference evidence="1" key="2">
    <citation type="submission" date="2025-08" db="UniProtKB">
        <authorList>
            <consortium name="Ensembl"/>
        </authorList>
    </citation>
    <scope>IDENTIFICATION</scope>
</reference>
<dbReference type="AlphaFoldDB" id="A0AAY4AR13"/>
<dbReference type="InterPro" id="IPR027897">
    <property type="entry name" value="DUF4559"/>
</dbReference>
<name>A0AAY4AR13_9TELE</name>
<sequence>MILEELRARLNDAGYKNWLKAGCCLLALKGALHDFLDSEMKRFHDAAVRGHAALGRARCRSTCRPTGNQLRSACRVCSKWMQEILKHHTSPAAVVNWGNCRPWLWPSEHWEVAKAFMPRGQTDVTRAEQCDAAALLNLLHFCDHFSFIDQSLVKEVIRSRNELMHSCEMRVSAQWMERYQKSIKKLLLQLCHIPAAAAANQQIQEMLSVDWSVHIPGVDAVDGSQETRLEPEYISQWETELIREQICEILTQFDEEESIGVQDLESLQHLCSFLQNHADLKDQFKTEIDRICCTREKLQSKTPGEDVRHQH</sequence>
<accession>A0AAY4AR13</accession>
<reference evidence="1 2" key="1">
    <citation type="submission" date="2020-06" db="EMBL/GenBank/DDBJ databases">
        <authorList>
            <consortium name="Wellcome Sanger Institute Data Sharing"/>
        </authorList>
    </citation>
    <scope>NUCLEOTIDE SEQUENCE [LARGE SCALE GENOMIC DNA]</scope>
</reference>
<proteinExistence type="predicted"/>
<dbReference type="PANTHER" id="PTHR35083:SF2">
    <property type="entry name" value="CHROMOSOME 17 CXORF38 HOMOLOG"/>
    <property type="match status" value="1"/>
</dbReference>
<protein>
    <submittedName>
        <fullName evidence="1">Uncharacterized protein</fullName>
    </submittedName>
</protein>
<dbReference type="Ensembl" id="ENSDCDT00010011796.1">
    <property type="protein sequence ID" value="ENSDCDP00010011272.1"/>
    <property type="gene ID" value="ENSDCDG00010004995.1"/>
</dbReference>
<gene>
    <name evidence="1" type="primary">CXorf38</name>
</gene>
<dbReference type="Pfam" id="PF15112">
    <property type="entry name" value="DUF4559"/>
    <property type="match status" value="1"/>
</dbReference>
<dbReference type="Proteomes" id="UP000694580">
    <property type="component" value="Chromosome 5"/>
</dbReference>
<keyword evidence="2" id="KW-1185">Reference proteome</keyword>
<dbReference type="GeneTree" id="ENSGT00390000006290"/>
<organism evidence="1 2">
    <name type="scientific">Denticeps clupeoides</name>
    <name type="common">denticle herring</name>
    <dbReference type="NCBI Taxonomy" id="299321"/>
    <lineage>
        <taxon>Eukaryota</taxon>
        <taxon>Metazoa</taxon>
        <taxon>Chordata</taxon>
        <taxon>Craniata</taxon>
        <taxon>Vertebrata</taxon>
        <taxon>Euteleostomi</taxon>
        <taxon>Actinopterygii</taxon>
        <taxon>Neopterygii</taxon>
        <taxon>Teleostei</taxon>
        <taxon>Clupei</taxon>
        <taxon>Clupeiformes</taxon>
        <taxon>Denticipitoidei</taxon>
        <taxon>Denticipitidae</taxon>
        <taxon>Denticeps</taxon>
    </lineage>
</organism>
<dbReference type="PANTHER" id="PTHR35083">
    <property type="entry name" value="RGD1565685 PROTEIN"/>
    <property type="match status" value="1"/>
</dbReference>
<reference evidence="1" key="3">
    <citation type="submission" date="2025-09" db="UniProtKB">
        <authorList>
            <consortium name="Ensembl"/>
        </authorList>
    </citation>
    <scope>IDENTIFICATION</scope>
</reference>
<evidence type="ECO:0000313" key="2">
    <source>
        <dbReference type="Proteomes" id="UP000694580"/>
    </source>
</evidence>
<evidence type="ECO:0000313" key="1">
    <source>
        <dbReference type="Ensembl" id="ENSDCDP00010011272.1"/>
    </source>
</evidence>